<organism evidence="1 2">
    <name type="scientific">Sphaerisporangium rhizosphaerae</name>
    <dbReference type="NCBI Taxonomy" id="2269375"/>
    <lineage>
        <taxon>Bacteria</taxon>
        <taxon>Bacillati</taxon>
        <taxon>Actinomycetota</taxon>
        <taxon>Actinomycetes</taxon>
        <taxon>Streptosporangiales</taxon>
        <taxon>Streptosporangiaceae</taxon>
        <taxon>Sphaerisporangium</taxon>
    </lineage>
</organism>
<keyword evidence="2" id="KW-1185">Reference proteome</keyword>
<accession>A0ABW2PAT4</accession>
<comment type="caution">
    <text evidence="1">The sequence shown here is derived from an EMBL/GenBank/DDBJ whole genome shotgun (WGS) entry which is preliminary data.</text>
</comment>
<evidence type="ECO:0000313" key="2">
    <source>
        <dbReference type="Proteomes" id="UP001596496"/>
    </source>
</evidence>
<dbReference type="RefSeq" id="WP_380830231.1">
    <property type="nucleotide sequence ID" value="NZ_JBHTCG010000027.1"/>
</dbReference>
<protein>
    <submittedName>
        <fullName evidence="1">Uncharacterized protein</fullName>
    </submittedName>
</protein>
<evidence type="ECO:0000313" key="1">
    <source>
        <dbReference type="EMBL" id="MFC7386499.1"/>
    </source>
</evidence>
<proteinExistence type="predicted"/>
<dbReference type="EMBL" id="JBHTCG010000027">
    <property type="protein sequence ID" value="MFC7386499.1"/>
    <property type="molecule type" value="Genomic_DNA"/>
</dbReference>
<name>A0ABW2PAT4_9ACTN</name>
<gene>
    <name evidence="1" type="ORF">ACFQSB_30125</name>
</gene>
<reference evidence="2" key="1">
    <citation type="journal article" date="2019" name="Int. J. Syst. Evol. Microbiol.">
        <title>The Global Catalogue of Microorganisms (GCM) 10K type strain sequencing project: providing services to taxonomists for standard genome sequencing and annotation.</title>
        <authorList>
            <consortium name="The Broad Institute Genomics Platform"/>
            <consortium name="The Broad Institute Genome Sequencing Center for Infectious Disease"/>
            <person name="Wu L."/>
            <person name="Ma J."/>
        </authorList>
    </citation>
    <scope>NUCLEOTIDE SEQUENCE [LARGE SCALE GENOMIC DNA]</scope>
    <source>
        <strain evidence="2">CECT 7649</strain>
    </source>
</reference>
<dbReference type="Proteomes" id="UP001596496">
    <property type="component" value="Unassembled WGS sequence"/>
</dbReference>
<sequence>MRESERGSPLGEERVTEVNGFLCKGKARDTRERVGAAGFFVHHDGAAERQAERDLLEEALRANESEAGGIPQALRDEAAELFRSVRR</sequence>